<feature type="transmembrane region" description="Helical" evidence="2">
    <location>
        <begin position="169"/>
        <end position="188"/>
    </location>
</feature>
<feature type="transmembrane region" description="Helical" evidence="2">
    <location>
        <begin position="208"/>
        <end position="229"/>
    </location>
</feature>
<comment type="caution">
    <text evidence="3">The sequence shown here is derived from an EMBL/GenBank/DDBJ whole genome shotgun (WGS) entry which is preliminary data.</text>
</comment>
<reference evidence="3" key="1">
    <citation type="submission" date="2023-06" db="EMBL/GenBank/DDBJ databases">
        <authorList>
            <person name="Noh H."/>
        </authorList>
    </citation>
    <scope>NUCLEOTIDE SEQUENCE</scope>
    <source>
        <strain evidence="3">DUCC20226</strain>
    </source>
</reference>
<evidence type="ECO:0000313" key="3">
    <source>
        <dbReference type="EMBL" id="KAK2611644.1"/>
    </source>
</evidence>
<evidence type="ECO:0000256" key="2">
    <source>
        <dbReference type="SAM" id="Phobius"/>
    </source>
</evidence>
<evidence type="ECO:0000256" key="1">
    <source>
        <dbReference type="SAM" id="MobiDB-lite"/>
    </source>
</evidence>
<gene>
    <name evidence="3" type="ORF">N8I77_004974</name>
</gene>
<feature type="compositionally biased region" description="Polar residues" evidence="1">
    <location>
        <begin position="75"/>
        <end position="85"/>
    </location>
</feature>
<dbReference type="InterPro" id="IPR019748">
    <property type="entry name" value="FERM_central"/>
</dbReference>
<sequence length="776" mass="87248">MDPVARSIEERQQMEARENIRCLDLPRLGYQQSLRDLIEDDLQLREDGSIEMAALLLRRDEGPDSEDATIAVPSSEAQNESSEVEQGNLLDPDNGDESSHDPKTTDSQSGTKVAQETFWRRIVKRYCCPVIKPVQDIEAYIQHACRRRATSEQPKVVYSHKRRKILRQILLLHFIPVSVNFALLGLYVRQVLWESPRPTTNVLNALQFAAKIHETLMTVSLASVLLHHVRYRLLSSTARGLPLGLVTSPFRLLDLTYLWSQEFSAAWWSEKIRISELISLVVHVYLFSLAAILGPASAISMLPKPGEWEIAGAISRAPFYSTNLQAYIGGQLSDIYPQRITASFIPEACDYSNLSQPQTNTCPRYGLEDILSGWLPAKLDASNGTYGYYSVSYLQNITVQTNQNSALTPRTITMTSLIEEVENHETSVDVTTSPDVILRFVDLLLPYYVSSWAETQLVPGTRDDFLPTKKSPAKFTLYPGLLRSRQLPPSWKQPFVSSLCSPQGNEVDESGSRFFDFSQCFLTDCGPKYTVILDPEFLPTTFDDTGMGFINVTNLKISPSFTPSAAFIYTTTQPNTTMCLVKANWIDFTIAASYFPASLIDLSWTWQETNSERNMDDMTWFNETNPNQIIHLDLEWLAALGNGTGRDRKSDYSFFKRLRQACLDWWDLADDIPNPAGKQLSINCMTFGLAAGIAEGLSKLSYHFDVHALGSEDGHMGTILGPSLTLSPWTDVDPSHELFSGYRWLLYENWTSSTLSPPDRPGSSIVKPTLFPPWSS</sequence>
<dbReference type="Proteomes" id="UP001265746">
    <property type="component" value="Unassembled WGS sequence"/>
</dbReference>
<feature type="transmembrane region" description="Helical" evidence="2">
    <location>
        <begin position="277"/>
        <end position="296"/>
    </location>
</feature>
<dbReference type="AlphaFoldDB" id="A0AAD9SN72"/>
<dbReference type="EMBL" id="JAUJFL010000002">
    <property type="protein sequence ID" value="KAK2611644.1"/>
    <property type="molecule type" value="Genomic_DNA"/>
</dbReference>
<keyword evidence="2" id="KW-0812">Transmembrane</keyword>
<keyword evidence="2" id="KW-0472">Membrane</keyword>
<protein>
    <submittedName>
        <fullName evidence="3">Uncharacterized protein</fullName>
    </submittedName>
</protein>
<evidence type="ECO:0000313" key="4">
    <source>
        <dbReference type="Proteomes" id="UP001265746"/>
    </source>
</evidence>
<proteinExistence type="predicted"/>
<keyword evidence="2" id="KW-1133">Transmembrane helix</keyword>
<organism evidence="3 4">
    <name type="scientific">Phomopsis amygdali</name>
    <name type="common">Fusicoccum amygdali</name>
    <dbReference type="NCBI Taxonomy" id="1214568"/>
    <lineage>
        <taxon>Eukaryota</taxon>
        <taxon>Fungi</taxon>
        <taxon>Dikarya</taxon>
        <taxon>Ascomycota</taxon>
        <taxon>Pezizomycotina</taxon>
        <taxon>Sordariomycetes</taxon>
        <taxon>Sordariomycetidae</taxon>
        <taxon>Diaporthales</taxon>
        <taxon>Diaporthaceae</taxon>
        <taxon>Diaporthe</taxon>
    </lineage>
</organism>
<dbReference type="CDD" id="cd14473">
    <property type="entry name" value="FERM_B-lobe"/>
    <property type="match status" value="1"/>
</dbReference>
<accession>A0AAD9SN72</accession>
<keyword evidence="4" id="KW-1185">Reference proteome</keyword>
<name>A0AAD9SN72_PHOAM</name>
<feature type="region of interest" description="Disordered" evidence="1">
    <location>
        <begin position="59"/>
        <end position="112"/>
    </location>
</feature>